<evidence type="ECO:0000256" key="2">
    <source>
        <dbReference type="ARBA" id="ARBA00022448"/>
    </source>
</evidence>
<keyword evidence="2" id="KW-0813">Transport</keyword>
<dbReference type="OrthoDB" id="28755at2759"/>
<accession>A0A0M4ES63</accession>
<evidence type="ECO:0000256" key="1">
    <source>
        <dbReference type="ARBA" id="ARBA00004141"/>
    </source>
</evidence>
<dbReference type="Proteomes" id="UP000494163">
    <property type="component" value="Chromosome 3R"/>
</dbReference>
<dbReference type="EMBL" id="CP012526">
    <property type="protein sequence ID" value="ALC45405.1"/>
    <property type="molecule type" value="Genomic_DNA"/>
</dbReference>
<dbReference type="GO" id="GO:0016020">
    <property type="term" value="C:membrane"/>
    <property type="evidence" value="ECO:0007669"/>
    <property type="project" value="UniProtKB-SubCell"/>
</dbReference>
<protein>
    <submittedName>
        <fullName evidence="7">CG41087</fullName>
    </submittedName>
</protein>
<dbReference type="AlphaFoldDB" id="A0A0M4ES63"/>
<keyword evidence="8" id="KW-1185">Reference proteome</keyword>
<proteinExistence type="predicted"/>
<evidence type="ECO:0000313" key="7">
    <source>
        <dbReference type="EMBL" id="ALC45405.1"/>
    </source>
</evidence>
<evidence type="ECO:0000256" key="6">
    <source>
        <dbReference type="SAM" id="Phobius"/>
    </source>
</evidence>
<evidence type="ECO:0000256" key="3">
    <source>
        <dbReference type="ARBA" id="ARBA00022692"/>
    </source>
</evidence>
<dbReference type="PANTHER" id="PTHR19432:SF35">
    <property type="entry name" value="SOLUTE CARRIER FAMILY 45 MEMBER 3 ISOFORM X1"/>
    <property type="match status" value="1"/>
</dbReference>
<reference evidence="7 8" key="1">
    <citation type="submission" date="2015-08" db="EMBL/GenBank/DDBJ databases">
        <title>Ancestral chromatin configuration constrains chromatin evolution on differentiating sex chromosomes in Drosophila.</title>
        <authorList>
            <person name="Zhou Q."/>
            <person name="Bachtrog D."/>
        </authorList>
    </citation>
    <scope>NUCLEOTIDE SEQUENCE [LARGE SCALE GENOMIC DNA]</scope>
    <source>
        <tissue evidence="7">Whole larvae</tissue>
    </source>
</reference>
<organism evidence="7 8">
    <name type="scientific">Drosophila busckii</name>
    <name type="common">Fruit fly</name>
    <dbReference type="NCBI Taxonomy" id="30019"/>
    <lineage>
        <taxon>Eukaryota</taxon>
        <taxon>Metazoa</taxon>
        <taxon>Ecdysozoa</taxon>
        <taxon>Arthropoda</taxon>
        <taxon>Hexapoda</taxon>
        <taxon>Insecta</taxon>
        <taxon>Pterygota</taxon>
        <taxon>Neoptera</taxon>
        <taxon>Endopterygota</taxon>
        <taxon>Diptera</taxon>
        <taxon>Brachycera</taxon>
        <taxon>Muscomorpha</taxon>
        <taxon>Ephydroidea</taxon>
        <taxon>Drosophilidae</taxon>
        <taxon>Drosophila</taxon>
    </lineage>
</organism>
<dbReference type="PANTHER" id="PTHR19432">
    <property type="entry name" value="SUGAR TRANSPORTER"/>
    <property type="match status" value="1"/>
</dbReference>
<feature type="non-terminal residue" evidence="7">
    <location>
        <position position="1"/>
    </location>
</feature>
<evidence type="ECO:0000256" key="5">
    <source>
        <dbReference type="ARBA" id="ARBA00023136"/>
    </source>
</evidence>
<name>A0A0M4ES63_DROBS</name>
<evidence type="ECO:0000256" key="4">
    <source>
        <dbReference type="ARBA" id="ARBA00022989"/>
    </source>
</evidence>
<dbReference type="InterPro" id="IPR036259">
    <property type="entry name" value="MFS_trans_sf"/>
</dbReference>
<feature type="non-terminal residue" evidence="7">
    <location>
        <position position="197"/>
    </location>
</feature>
<comment type="subcellular location">
    <subcellularLocation>
        <location evidence="1">Membrane</location>
        <topology evidence="1">Multi-pass membrane protein</topology>
    </subcellularLocation>
</comment>
<sequence length="197" mass="21728">LILVPNGENLGYWLGDVDPHLQLTAINTTYNASHNFVNLVPHRASASTSEDKGFSKTSHPWGIFFTVLGTVLLDFDADACQSPSRAYLLDVCIPEDHAKGLSTFTIMAGLGGFFGYSMGALNWDETEIGRRLGGHVKAVFTIITFIFLACVSFTITSFKEIPLWLLTNPKYKTSSQDQQHKSCLNYGTIINDDSNKN</sequence>
<keyword evidence="3 6" id="KW-0812">Transmembrane</keyword>
<dbReference type="STRING" id="30019.A0A0M4ES63"/>
<evidence type="ECO:0000313" key="8">
    <source>
        <dbReference type="Proteomes" id="UP000494163"/>
    </source>
</evidence>
<dbReference type="SUPFAM" id="SSF103473">
    <property type="entry name" value="MFS general substrate transporter"/>
    <property type="match status" value="1"/>
</dbReference>
<dbReference type="GO" id="GO:0008506">
    <property type="term" value="F:sucrose:proton symporter activity"/>
    <property type="evidence" value="ECO:0007669"/>
    <property type="project" value="TreeGrafter"/>
</dbReference>
<gene>
    <name evidence="7" type="ORF">Dbus_chr3Rg155</name>
</gene>
<keyword evidence="5 6" id="KW-0472">Membrane</keyword>
<feature type="transmembrane region" description="Helical" evidence="6">
    <location>
        <begin position="138"/>
        <end position="158"/>
    </location>
</feature>
<keyword evidence="4 6" id="KW-1133">Transmembrane helix</keyword>